<keyword evidence="2" id="KW-1185">Reference proteome</keyword>
<sequence length="66" mass="7245">MTIGGASEREVGGGGGGGWVLRSLSMEWQHSVELLSFRRQCAGLRERNSEVSVQESTETMKEFEAL</sequence>
<evidence type="ECO:0000313" key="2">
    <source>
        <dbReference type="Proteomes" id="UP001519460"/>
    </source>
</evidence>
<organism evidence="1 2">
    <name type="scientific">Batillaria attramentaria</name>
    <dbReference type="NCBI Taxonomy" id="370345"/>
    <lineage>
        <taxon>Eukaryota</taxon>
        <taxon>Metazoa</taxon>
        <taxon>Spiralia</taxon>
        <taxon>Lophotrochozoa</taxon>
        <taxon>Mollusca</taxon>
        <taxon>Gastropoda</taxon>
        <taxon>Caenogastropoda</taxon>
        <taxon>Sorbeoconcha</taxon>
        <taxon>Cerithioidea</taxon>
        <taxon>Batillariidae</taxon>
        <taxon>Batillaria</taxon>
    </lineage>
</organism>
<dbReference type="EMBL" id="JACVVK020000265">
    <property type="protein sequence ID" value="KAK7481298.1"/>
    <property type="molecule type" value="Genomic_DNA"/>
</dbReference>
<accession>A0ABD0K2U4</accession>
<dbReference type="Proteomes" id="UP001519460">
    <property type="component" value="Unassembled WGS sequence"/>
</dbReference>
<comment type="caution">
    <text evidence="1">The sequence shown here is derived from an EMBL/GenBank/DDBJ whole genome shotgun (WGS) entry which is preliminary data.</text>
</comment>
<protein>
    <submittedName>
        <fullName evidence="1">Uncharacterized protein</fullName>
    </submittedName>
</protein>
<dbReference type="AlphaFoldDB" id="A0ABD0K2U4"/>
<reference evidence="1 2" key="1">
    <citation type="journal article" date="2023" name="Sci. Data">
        <title>Genome assembly of the Korean intertidal mud-creeper Batillaria attramentaria.</title>
        <authorList>
            <person name="Patra A.K."/>
            <person name="Ho P.T."/>
            <person name="Jun S."/>
            <person name="Lee S.J."/>
            <person name="Kim Y."/>
            <person name="Won Y.J."/>
        </authorList>
    </citation>
    <scope>NUCLEOTIDE SEQUENCE [LARGE SCALE GENOMIC DNA]</scope>
    <source>
        <strain evidence="1">Wonlab-2016</strain>
    </source>
</reference>
<evidence type="ECO:0000313" key="1">
    <source>
        <dbReference type="EMBL" id="KAK7481298.1"/>
    </source>
</evidence>
<gene>
    <name evidence="1" type="ORF">BaRGS_00027558</name>
</gene>
<proteinExistence type="predicted"/>
<name>A0ABD0K2U4_9CAEN</name>